<keyword evidence="2" id="KW-1185">Reference proteome</keyword>
<comment type="caution">
    <text evidence="1">The sequence shown here is derived from an EMBL/GenBank/DDBJ whole genome shotgun (WGS) entry which is preliminary data.</text>
</comment>
<reference evidence="1" key="1">
    <citation type="journal article" date="2017" name="Nature">
        <title>The sunflower genome provides insights into oil metabolism, flowering and Asterid evolution.</title>
        <authorList>
            <person name="Badouin H."/>
            <person name="Gouzy J."/>
            <person name="Grassa C.J."/>
            <person name="Murat F."/>
            <person name="Staton S.E."/>
            <person name="Cottret L."/>
            <person name="Lelandais-Briere C."/>
            <person name="Owens G.L."/>
            <person name="Carrere S."/>
            <person name="Mayjonade B."/>
            <person name="Legrand L."/>
            <person name="Gill N."/>
            <person name="Kane N.C."/>
            <person name="Bowers J.E."/>
            <person name="Hubner S."/>
            <person name="Bellec A."/>
            <person name="Berard A."/>
            <person name="Berges H."/>
            <person name="Blanchet N."/>
            <person name="Boniface M.C."/>
            <person name="Brunel D."/>
            <person name="Catrice O."/>
            <person name="Chaidir N."/>
            <person name="Claudel C."/>
            <person name="Donnadieu C."/>
            <person name="Faraut T."/>
            <person name="Fievet G."/>
            <person name="Helmstetter N."/>
            <person name="King M."/>
            <person name="Knapp S.J."/>
            <person name="Lai Z."/>
            <person name="Le Paslier M.C."/>
            <person name="Lippi Y."/>
            <person name="Lorenzon L."/>
            <person name="Mandel J.R."/>
            <person name="Marage G."/>
            <person name="Marchand G."/>
            <person name="Marquand E."/>
            <person name="Bret-Mestries E."/>
            <person name="Morien E."/>
            <person name="Nambeesan S."/>
            <person name="Nguyen T."/>
            <person name="Pegot-Espagnet P."/>
            <person name="Pouilly N."/>
            <person name="Raftis F."/>
            <person name="Sallet E."/>
            <person name="Schiex T."/>
            <person name="Thomas J."/>
            <person name="Vandecasteele C."/>
            <person name="Vares D."/>
            <person name="Vear F."/>
            <person name="Vautrin S."/>
            <person name="Crespi M."/>
            <person name="Mangin B."/>
            <person name="Burke J.M."/>
            <person name="Salse J."/>
            <person name="Munos S."/>
            <person name="Vincourt P."/>
            <person name="Rieseberg L.H."/>
            <person name="Langlade N.B."/>
        </authorList>
    </citation>
    <scope>NUCLEOTIDE SEQUENCE</scope>
    <source>
        <tissue evidence="1">Leaves</tissue>
    </source>
</reference>
<dbReference type="Proteomes" id="UP000215914">
    <property type="component" value="Unassembled WGS sequence"/>
</dbReference>
<accession>A0A9K3H3W4</accession>
<gene>
    <name evidence="1" type="ORF">HanXRQr2_Chr15g0685751</name>
</gene>
<protein>
    <submittedName>
        <fullName evidence="1">Uncharacterized protein</fullName>
    </submittedName>
</protein>
<proteinExistence type="predicted"/>
<sequence length="41" mass="4969">MNFVRLIPPHRGSNKLHLLVGYRRGRWNIVRVMTVVCFWMD</sequence>
<organism evidence="1 2">
    <name type="scientific">Helianthus annuus</name>
    <name type="common">Common sunflower</name>
    <dbReference type="NCBI Taxonomy" id="4232"/>
    <lineage>
        <taxon>Eukaryota</taxon>
        <taxon>Viridiplantae</taxon>
        <taxon>Streptophyta</taxon>
        <taxon>Embryophyta</taxon>
        <taxon>Tracheophyta</taxon>
        <taxon>Spermatophyta</taxon>
        <taxon>Magnoliopsida</taxon>
        <taxon>eudicotyledons</taxon>
        <taxon>Gunneridae</taxon>
        <taxon>Pentapetalae</taxon>
        <taxon>asterids</taxon>
        <taxon>campanulids</taxon>
        <taxon>Asterales</taxon>
        <taxon>Asteraceae</taxon>
        <taxon>Asteroideae</taxon>
        <taxon>Heliantheae alliance</taxon>
        <taxon>Heliantheae</taxon>
        <taxon>Helianthus</taxon>
    </lineage>
</organism>
<dbReference type="AlphaFoldDB" id="A0A9K3H3W4"/>
<dbReference type="Gramene" id="mRNA:HanXRQr2_Chr15g0685751">
    <property type="protein sequence ID" value="mRNA:HanXRQr2_Chr15g0685751"/>
    <property type="gene ID" value="HanXRQr2_Chr15g0685751"/>
</dbReference>
<evidence type="ECO:0000313" key="1">
    <source>
        <dbReference type="EMBL" id="KAF5763899.1"/>
    </source>
</evidence>
<evidence type="ECO:0000313" key="2">
    <source>
        <dbReference type="Proteomes" id="UP000215914"/>
    </source>
</evidence>
<reference evidence="1" key="2">
    <citation type="submission" date="2020-06" db="EMBL/GenBank/DDBJ databases">
        <title>Helianthus annuus Genome sequencing and assembly Release 2.</title>
        <authorList>
            <person name="Gouzy J."/>
            <person name="Langlade N."/>
            <person name="Munos S."/>
        </authorList>
    </citation>
    <scope>NUCLEOTIDE SEQUENCE</scope>
    <source>
        <tissue evidence="1">Leaves</tissue>
    </source>
</reference>
<dbReference type="EMBL" id="MNCJ02000330">
    <property type="protein sequence ID" value="KAF5763899.1"/>
    <property type="molecule type" value="Genomic_DNA"/>
</dbReference>
<name>A0A9K3H3W4_HELAN</name>